<organism evidence="6 7">
    <name type="scientific">Cellulomonas fimi</name>
    <dbReference type="NCBI Taxonomy" id="1708"/>
    <lineage>
        <taxon>Bacteria</taxon>
        <taxon>Bacillati</taxon>
        <taxon>Actinomycetota</taxon>
        <taxon>Actinomycetes</taxon>
        <taxon>Micrococcales</taxon>
        <taxon>Cellulomonadaceae</taxon>
        <taxon>Cellulomonas</taxon>
    </lineage>
</organism>
<dbReference type="GO" id="GO:0043565">
    <property type="term" value="F:sequence-specific DNA binding"/>
    <property type="evidence" value="ECO:0007669"/>
    <property type="project" value="InterPro"/>
</dbReference>
<dbReference type="Pfam" id="PF13404">
    <property type="entry name" value="HTH_AsnC-type"/>
    <property type="match status" value="1"/>
</dbReference>
<evidence type="ECO:0000313" key="6">
    <source>
        <dbReference type="EMBL" id="NMR20494.1"/>
    </source>
</evidence>
<dbReference type="SUPFAM" id="SSF54909">
    <property type="entry name" value="Dimeric alpha+beta barrel"/>
    <property type="match status" value="1"/>
</dbReference>
<feature type="region of interest" description="Disordered" evidence="4">
    <location>
        <begin position="1"/>
        <end position="30"/>
    </location>
</feature>
<proteinExistence type="predicted"/>
<dbReference type="Pfam" id="PF01037">
    <property type="entry name" value="AsnC_trans_reg"/>
    <property type="match status" value="1"/>
</dbReference>
<name>A0A7Y0LZ15_CELFI</name>
<comment type="caution">
    <text evidence="6">The sequence shown here is derived from an EMBL/GenBank/DDBJ whole genome shotgun (WGS) entry which is preliminary data.</text>
</comment>
<protein>
    <submittedName>
        <fullName evidence="6">Lrp/AsnC family transcriptional regulator</fullName>
    </submittedName>
</protein>
<dbReference type="InterPro" id="IPR019887">
    <property type="entry name" value="Tscrpt_reg_AsnC/Lrp_C"/>
</dbReference>
<evidence type="ECO:0000256" key="3">
    <source>
        <dbReference type="ARBA" id="ARBA00023163"/>
    </source>
</evidence>
<sequence>MGPRPARRRAAVTDADAAGPDAAAGGPGSPLDPLDAAIVRELAVDARASYAEIGSVVSLSAPAVKRRVDRLRERGIIRGFTVRLDPGALGWHTEAYVEVFCIGSTSPARMRAAVERHPEVISASTVTGEVDLLLHVRARDMRHLERVIERINAESFVARTRSTIVLSALVRRPDVQAVPEA</sequence>
<dbReference type="Gene3D" id="3.30.70.920">
    <property type="match status" value="1"/>
</dbReference>
<dbReference type="PANTHER" id="PTHR30154">
    <property type="entry name" value="LEUCINE-RESPONSIVE REGULATORY PROTEIN"/>
    <property type="match status" value="1"/>
</dbReference>
<keyword evidence="7" id="KW-1185">Reference proteome</keyword>
<dbReference type="PRINTS" id="PR00033">
    <property type="entry name" value="HTHASNC"/>
</dbReference>
<keyword evidence="2" id="KW-0238">DNA-binding</keyword>
<dbReference type="Proteomes" id="UP000562124">
    <property type="component" value="Unassembled WGS sequence"/>
</dbReference>
<dbReference type="GO" id="GO:0043200">
    <property type="term" value="P:response to amino acid"/>
    <property type="evidence" value="ECO:0007669"/>
    <property type="project" value="TreeGrafter"/>
</dbReference>
<reference evidence="6 7" key="1">
    <citation type="submission" date="2020-04" db="EMBL/GenBank/DDBJ databases">
        <title>Sequencing and Assembly of C. fimi.</title>
        <authorList>
            <person name="Ramsey A.R."/>
        </authorList>
    </citation>
    <scope>NUCLEOTIDE SEQUENCE [LARGE SCALE GENOMIC DNA]</scope>
    <source>
        <strain evidence="6 7">SB</strain>
    </source>
</reference>
<dbReference type="Gene3D" id="1.10.10.10">
    <property type="entry name" value="Winged helix-like DNA-binding domain superfamily/Winged helix DNA-binding domain"/>
    <property type="match status" value="1"/>
</dbReference>
<evidence type="ECO:0000313" key="7">
    <source>
        <dbReference type="Proteomes" id="UP000562124"/>
    </source>
</evidence>
<dbReference type="PROSITE" id="PS50956">
    <property type="entry name" value="HTH_ASNC_2"/>
    <property type="match status" value="1"/>
</dbReference>
<dbReference type="EMBL" id="JABCJJ010000013">
    <property type="protein sequence ID" value="NMR20494.1"/>
    <property type="molecule type" value="Genomic_DNA"/>
</dbReference>
<dbReference type="AlphaFoldDB" id="A0A7Y0LZ15"/>
<dbReference type="InterPro" id="IPR000485">
    <property type="entry name" value="AsnC-type_HTH_dom"/>
</dbReference>
<dbReference type="InterPro" id="IPR036390">
    <property type="entry name" value="WH_DNA-bd_sf"/>
</dbReference>
<gene>
    <name evidence="6" type="ORF">HIR71_09750</name>
</gene>
<feature type="domain" description="HTH asnC-type" evidence="5">
    <location>
        <begin position="31"/>
        <end position="92"/>
    </location>
</feature>
<evidence type="ECO:0000256" key="4">
    <source>
        <dbReference type="SAM" id="MobiDB-lite"/>
    </source>
</evidence>
<dbReference type="PANTHER" id="PTHR30154:SF45">
    <property type="entry name" value="TRANSCRIPTIONAL REGULATORY PROTEIN (PROBABLY ASNC-FAMILY)-RELATED"/>
    <property type="match status" value="1"/>
</dbReference>
<dbReference type="InterPro" id="IPR036388">
    <property type="entry name" value="WH-like_DNA-bd_sf"/>
</dbReference>
<evidence type="ECO:0000256" key="2">
    <source>
        <dbReference type="ARBA" id="ARBA00023125"/>
    </source>
</evidence>
<evidence type="ECO:0000256" key="1">
    <source>
        <dbReference type="ARBA" id="ARBA00023015"/>
    </source>
</evidence>
<dbReference type="InterPro" id="IPR019888">
    <property type="entry name" value="Tscrpt_reg_AsnC-like"/>
</dbReference>
<dbReference type="SMART" id="SM00344">
    <property type="entry name" value="HTH_ASNC"/>
    <property type="match status" value="1"/>
</dbReference>
<dbReference type="InterPro" id="IPR011008">
    <property type="entry name" value="Dimeric_a/b-barrel"/>
</dbReference>
<accession>A0A7Y0LZ15</accession>
<dbReference type="SUPFAM" id="SSF46785">
    <property type="entry name" value="Winged helix' DNA-binding domain"/>
    <property type="match status" value="1"/>
</dbReference>
<keyword evidence="1" id="KW-0805">Transcription regulation</keyword>
<feature type="compositionally biased region" description="Basic residues" evidence="4">
    <location>
        <begin position="1"/>
        <end position="10"/>
    </location>
</feature>
<dbReference type="GO" id="GO:0005829">
    <property type="term" value="C:cytosol"/>
    <property type="evidence" value="ECO:0007669"/>
    <property type="project" value="TreeGrafter"/>
</dbReference>
<keyword evidence="3" id="KW-0804">Transcription</keyword>
<evidence type="ECO:0000259" key="5">
    <source>
        <dbReference type="PROSITE" id="PS50956"/>
    </source>
</evidence>
<feature type="compositionally biased region" description="Low complexity" evidence="4">
    <location>
        <begin position="12"/>
        <end position="30"/>
    </location>
</feature>